<keyword evidence="1 3" id="KW-0802">TPR repeat</keyword>
<proteinExistence type="inferred from homology"/>
<dbReference type="SUPFAM" id="SSF48452">
    <property type="entry name" value="TPR-like"/>
    <property type="match status" value="1"/>
</dbReference>
<dbReference type="InterPro" id="IPR032076">
    <property type="entry name" value="TTC5_OB"/>
</dbReference>
<name>W4H5Y4_APHAT</name>
<dbReference type="PROSITE" id="PS50005">
    <property type="entry name" value="TPR"/>
    <property type="match status" value="2"/>
</dbReference>
<evidence type="ECO:0000256" key="1">
    <source>
        <dbReference type="ARBA" id="ARBA00022803"/>
    </source>
</evidence>
<dbReference type="RefSeq" id="XP_009823473.1">
    <property type="nucleotide sequence ID" value="XM_009825171.1"/>
</dbReference>
<evidence type="ECO:0000259" key="4">
    <source>
        <dbReference type="Pfam" id="PF16669"/>
    </source>
</evidence>
<dbReference type="EMBL" id="KI913116">
    <property type="protein sequence ID" value="ETV86674.1"/>
    <property type="molecule type" value="Genomic_DNA"/>
</dbReference>
<evidence type="ECO:0000313" key="5">
    <source>
        <dbReference type="EMBL" id="ETV86674.1"/>
    </source>
</evidence>
<dbReference type="GeneID" id="20803794"/>
<dbReference type="InterPro" id="IPR019734">
    <property type="entry name" value="TPR_rpt"/>
</dbReference>
<dbReference type="STRING" id="112090.W4H5Y4"/>
<dbReference type="Gene3D" id="2.40.50.550">
    <property type="match status" value="1"/>
</dbReference>
<dbReference type="PANTHER" id="PTHR12558:SF13">
    <property type="entry name" value="CELL DIVISION CYCLE PROTEIN 27 HOMOLOG"/>
    <property type="match status" value="1"/>
</dbReference>
<evidence type="ECO:0000256" key="3">
    <source>
        <dbReference type="PROSITE-ProRule" id="PRU00339"/>
    </source>
</evidence>
<gene>
    <name evidence="5" type="ORF">H257_01798</name>
</gene>
<feature type="domain" description="Tetratricopeptide repeat protein 5 OB fold" evidence="4">
    <location>
        <begin position="296"/>
        <end position="406"/>
    </location>
</feature>
<reference evidence="5" key="1">
    <citation type="submission" date="2013-12" db="EMBL/GenBank/DDBJ databases">
        <title>The Genome Sequence of Aphanomyces astaci APO3.</title>
        <authorList>
            <consortium name="The Broad Institute Genomics Platform"/>
            <person name="Russ C."/>
            <person name="Tyler B."/>
            <person name="van West P."/>
            <person name="Dieguez-Uribeondo J."/>
            <person name="Young S.K."/>
            <person name="Zeng Q."/>
            <person name="Gargeya S."/>
            <person name="Fitzgerald M."/>
            <person name="Abouelleil A."/>
            <person name="Alvarado L."/>
            <person name="Chapman S.B."/>
            <person name="Gainer-Dewar J."/>
            <person name="Goldberg J."/>
            <person name="Griggs A."/>
            <person name="Gujja S."/>
            <person name="Hansen M."/>
            <person name="Howarth C."/>
            <person name="Imamovic A."/>
            <person name="Ireland A."/>
            <person name="Larimer J."/>
            <person name="McCowan C."/>
            <person name="Murphy C."/>
            <person name="Pearson M."/>
            <person name="Poon T.W."/>
            <person name="Priest M."/>
            <person name="Roberts A."/>
            <person name="Saif S."/>
            <person name="Shea T."/>
            <person name="Sykes S."/>
            <person name="Wortman J."/>
            <person name="Nusbaum C."/>
            <person name="Birren B."/>
        </authorList>
    </citation>
    <scope>NUCLEOTIDE SEQUENCE [LARGE SCALE GENOMIC DNA]</scope>
    <source>
        <strain evidence="5">APO3</strain>
    </source>
</reference>
<dbReference type="Pfam" id="PF13181">
    <property type="entry name" value="TPR_8"/>
    <property type="match status" value="2"/>
</dbReference>
<feature type="repeat" description="TPR" evidence="3">
    <location>
        <begin position="96"/>
        <end position="129"/>
    </location>
</feature>
<feature type="repeat" description="TPR" evidence="3">
    <location>
        <begin position="214"/>
        <end position="247"/>
    </location>
</feature>
<dbReference type="InterPro" id="IPR011990">
    <property type="entry name" value="TPR-like_helical_dom_sf"/>
</dbReference>
<dbReference type="AlphaFoldDB" id="W4H5Y4"/>
<dbReference type="VEuPathDB" id="FungiDB:H257_01798"/>
<dbReference type="PANTHER" id="PTHR12558">
    <property type="entry name" value="CELL DIVISION CYCLE 16,23,27"/>
    <property type="match status" value="1"/>
</dbReference>
<organism evidence="5">
    <name type="scientific">Aphanomyces astaci</name>
    <name type="common">Crayfish plague agent</name>
    <dbReference type="NCBI Taxonomy" id="112090"/>
    <lineage>
        <taxon>Eukaryota</taxon>
        <taxon>Sar</taxon>
        <taxon>Stramenopiles</taxon>
        <taxon>Oomycota</taxon>
        <taxon>Saprolegniomycetes</taxon>
        <taxon>Saprolegniales</taxon>
        <taxon>Verrucalvaceae</taxon>
        <taxon>Aphanomyces</taxon>
    </lineage>
</organism>
<dbReference type="Pfam" id="PF16669">
    <property type="entry name" value="TTC5_OB"/>
    <property type="match status" value="1"/>
</dbReference>
<sequence length="416" mass="46298">MTCMTITLVPTSRKRSSSCKHWPMKSWSSSMPSTLVSTWQRDTIISTTYAAGSNNSRQAKATASYVKGKALEVFPEYNPSSEALLSQAAKLDPCNLDIWVCLGNCLWKKGDLQAAKTCFENCLDYGPSKHALRSLSMLLRKMGTKPEEKSHNIKTSIVHAKQALNMDIQDGESWYVMGNAYLALFFASSHSTVDLDRSLAAYARAEAGGAANNPDLHFNRANVHRYKEDYALAVQSFCKAHALDPSLRAMAIVDGILRWTLRVSNLIHQQGRFKASRIAQLASTLPHVGEVQGRTRVSISSLHPGHNEGKAVALKLLVDVVRKNEPPGCFVMMDETQTCCAVSIYHLDSVAYTKMTERDVFYVLDPFVKLVHLTYNCMSIKYLCLHVAEPHLFLINGHVVAESYAHAEIHLNNFDL</sequence>
<dbReference type="InterPro" id="IPR038645">
    <property type="entry name" value="TTC5_OB_sf"/>
</dbReference>
<dbReference type="Gene3D" id="1.25.40.10">
    <property type="entry name" value="Tetratricopeptide repeat domain"/>
    <property type="match status" value="1"/>
</dbReference>
<dbReference type="SMART" id="SM00028">
    <property type="entry name" value="TPR"/>
    <property type="match status" value="2"/>
</dbReference>
<protein>
    <recommendedName>
        <fullName evidence="4">Tetratricopeptide repeat protein 5 OB fold domain-containing protein</fullName>
    </recommendedName>
</protein>
<dbReference type="OrthoDB" id="423589at2759"/>
<evidence type="ECO:0000256" key="2">
    <source>
        <dbReference type="ARBA" id="ARBA00038210"/>
    </source>
</evidence>
<comment type="similarity">
    <text evidence="2">Belongs to the APC3/CDC27 family.</text>
</comment>
<accession>W4H5Y4</accession>